<dbReference type="SMART" id="SM00382">
    <property type="entry name" value="AAA"/>
    <property type="match status" value="1"/>
</dbReference>
<dbReference type="SUPFAM" id="SSF52540">
    <property type="entry name" value="P-loop containing nucleoside triphosphate hydrolases"/>
    <property type="match status" value="1"/>
</dbReference>
<dbReference type="RefSeq" id="WP_194699907.1">
    <property type="nucleotide sequence ID" value="NZ_JADKNH010000001.1"/>
</dbReference>
<sequence length="306" mass="35184">MSSSSLNFIEVQDLIKYFGDFKVLKGINLHVKQGSIYGLIGPNGAGKTTLIKHIVGSYYQDGGEVLIDGEPVYDNSRILKRMAYIPDDLYFNTTDTVKKISKFYKKIYPFFNEKRFETLKTVFEIDENHLIRKMSKGMKKQAAFWLAISSMPDILILDEPVDGLDPVTRRRVWSLILQDVEERGTTVLISSHNLRELEDVCDYVGILHNGSLLMEKDLDELKTDIHKIQTSFEFEPDSTKLNAGKILYENILGSVHNYIIKGDKDHILKWLNLYSPRFIDMLPLSLEEVFIYEIGGEGYEIKEIIL</sequence>
<dbReference type="EMBL" id="JADKNH010000001">
    <property type="protein sequence ID" value="MBF4691660.1"/>
    <property type="molecule type" value="Genomic_DNA"/>
</dbReference>
<keyword evidence="1" id="KW-0813">Transport</keyword>
<protein>
    <submittedName>
        <fullName evidence="5">ABC transporter ATP-binding protein</fullName>
    </submittedName>
</protein>
<dbReference type="PROSITE" id="PS50893">
    <property type="entry name" value="ABC_TRANSPORTER_2"/>
    <property type="match status" value="1"/>
</dbReference>
<evidence type="ECO:0000313" key="5">
    <source>
        <dbReference type="EMBL" id="MBF4691660.1"/>
    </source>
</evidence>
<name>A0ABR9ZMH0_9FIRM</name>
<accession>A0ABR9ZMH0</accession>
<evidence type="ECO:0000256" key="3">
    <source>
        <dbReference type="ARBA" id="ARBA00022840"/>
    </source>
</evidence>
<evidence type="ECO:0000259" key="4">
    <source>
        <dbReference type="PROSITE" id="PS50893"/>
    </source>
</evidence>
<dbReference type="InterPro" id="IPR051782">
    <property type="entry name" value="ABC_Transporter_VariousFunc"/>
</dbReference>
<dbReference type="Proteomes" id="UP000614200">
    <property type="component" value="Unassembled WGS sequence"/>
</dbReference>
<comment type="caution">
    <text evidence="5">The sequence shown here is derived from an EMBL/GenBank/DDBJ whole genome shotgun (WGS) entry which is preliminary data.</text>
</comment>
<dbReference type="Gene3D" id="3.40.50.300">
    <property type="entry name" value="P-loop containing nucleotide triphosphate hydrolases"/>
    <property type="match status" value="1"/>
</dbReference>
<evidence type="ECO:0000256" key="1">
    <source>
        <dbReference type="ARBA" id="ARBA00022448"/>
    </source>
</evidence>
<dbReference type="CDD" id="cd03230">
    <property type="entry name" value="ABC_DR_subfamily_A"/>
    <property type="match status" value="1"/>
</dbReference>
<feature type="domain" description="ABC transporter" evidence="4">
    <location>
        <begin position="9"/>
        <end position="234"/>
    </location>
</feature>
<gene>
    <name evidence="5" type="ORF">ISU02_00945</name>
</gene>
<keyword evidence="6" id="KW-1185">Reference proteome</keyword>
<keyword evidence="2" id="KW-0547">Nucleotide-binding</keyword>
<organism evidence="5 6">
    <name type="scientific">Fusibacter ferrireducens</name>
    <dbReference type="NCBI Taxonomy" id="2785058"/>
    <lineage>
        <taxon>Bacteria</taxon>
        <taxon>Bacillati</taxon>
        <taxon>Bacillota</taxon>
        <taxon>Clostridia</taxon>
        <taxon>Eubacteriales</taxon>
        <taxon>Eubacteriales Family XII. Incertae Sedis</taxon>
        <taxon>Fusibacter</taxon>
    </lineage>
</organism>
<evidence type="ECO:0000313" key="6">
    <source>
        <dbReference type="Proteomes" id="UP000614200"/>
    </source>
</evidence>
<dbReference type="GO" id="GO:0005524">
    <property type="term" value="F:ATP binding"/>
    <property type="evidence" value="ECO:0007669"/>
    <property type="project" value="UniProtKB-KW"/>
</dbReference>
<dbReference type="InterPro" id="IPR003593">
    <property type="entry name" value="AAA+_ATPase"/>
</dbReference>
<reference evidence="5 6" key="1">
    <citation type="submission" date="2020-11" db="EMBL/GenBank/DDBJ databases">
        <title>Fusibacter basophilias sp. nov.</title>
        <authorList>
            <person name="Qiu D."/>
        </authorList>
    </citation>
    <scope>NUCLEOTIDE SEQUENCE [LARGE SCALE GENOMIC DNA]</scope>
    <source>
        <strain evidence="5 6">Q10-2</strain>
    </source>
</reference>
<dbReference type="PANTHER" id="PTHR42939:SF1">
    <property type="entry name" value="ABC TRANSPORTER ATP-BINDING PROTEIN ALBC-RELATED"/>
    <property type="match status" value="1"/>
</dbReference>
<dbReference type="InterPro" id="IPR003439">
    <property type="entry name" value="ABC_transporter-like_ATP-bd"/>
</dbReference>
<dbReference type="PANTHER" id="PTHR42939">
    <property type="entry name" value="ABC TRANSPORTER ATP-BINDING PROTEIN ALBC-RELATED"/>
    <property type="match status" value="1"/>
</dbReference>
<keyword evidence="3 5" id="KW-0067">ATP-binding</keyword>
<evidence type="ECO:0000256" key="2">
    <source>
        <dbReference type="ARBA" id="ARBA00022741"/>
    </source>
</evidence>
<proteinExistence type="predicted"/>
<dbReference type="InterPro" id="IPR027417">
    <property type="entry name" value="P-loop_NTPase"/>
</dbReference>
<dbReference type="Pfam" id="PF00005">
    <property type="entry name" value="ABC_tran"/>
    <property type="match status" value="1"/>
</dbReference>